<dbReference type="PANTHER" id="PTHR12892">
    <property type="entry name" value="FGF RECEPTOR ACTIVATING PROTEIN 1"/>
    <property type="match status" value="1"/>
</dbReference>
<feature type="transmembrane region" description="Helical" evidence="1">
    <location>
        <begin position="124"/>
        <end position="145"/>
    </location>
</feature>
<feature type="transmembrane region" description="Helical" evidence="1">
    <location>
        <begin position="29"/>
        <end position="51"/>
    </location>
</feature>
<evidence type="ECO:0000313" key="4">
    <source>
        <dbReference type="Proteomes" id="UP001329430"/>
    </source>
</evidence>
<gene>
    <name evidence="3" type="ORF">RI129_001732</name>
</gene>
<accession>A0AAN7VW99</accession>
<reference evidence="3 4" key="1">
    <citation type="journal article" date="2024" name="Insects">
        <title>An Improved Chromosome-Level Genome Assembly of the Firefly Pyrocoelia pectoralis.</title>
        <authorList>
            <person name="Fu X."/>
            <person name="Meyer-Rochow V.B."/>
            <person name="Ballantyne L."/>
            <person name="Zhu X."/>
        </authorList>
    </citation>
    <scope>NUCLEOTIDE SEQUENCE [LARGE SCALE GENOMIC DNA]</scope>
    <source>
        <strain evidence="3">XCY_ONT2</strain>
    </source>
</reference>
<protein>
    <recommendedName>
        <fullName evidence="2">CWH43-like N-terminal domain-containing protein</fullName>
    </recommendedName>
</protein>
<feature type="transmembrane region" description="Helical" evidence="1">
    <location>
        <begin position="197"/>
        <end position="215"/>
    </location>
</feature>
<feature type="transmembrane region" description="Helical" evidence="1">
    <location>
        <begin position="81"/>
        <end position="104"/>
    </location>
</feature>
<sequence length="272" mass="30850">MHTMGLQGPKNYSVLEQSVVHFMFSFKRLCIITIACPVIAILICLLTAIVFQADDVHETHCRVYNVIPSISAITGVSPQRYLWRISVALHIGPRFIIAAVYKAYHENIINPTADLNVQLAARKWLSIAFWLEIIEIASLCGVTYISNKENYPIHEKLFITFMISSLTHMLASISATKKVAETRNELRNFQKTLTIKLTLFIVSVISTVGLVGFFLEHRYLCHDMAFSWFAFCEYVVASANMAFHFTVIFDFPTEYLVVARGVKDKLNKSATD</sequence>
<feature type="domain" description="CWH43-like N-terminal" evidence="2">
    <location>
        <begin position="26"/>
        <end position="253"/>
    </location>
</feature>
<proteinExistence type="predicted"/>
<dbReference type="GO" id="GO:0006506">
    <property type="term" value="P:GPI anchor biosynthetic process"/>
    <property type="evidence" value="ECO:0007669"/>
    <property type="project" value="TreeGrafter"/>
</dbReference>
<keyword evidence="1" id="KW-1133">Transmembrane helix</keyword>
<feature type="transmembrane region" description="Helical" evidence="1">
    <location>
        <begin position="157"/>
        <end position="176"/>
    </location>
</feature>
<dbReference type="AlphaFoldDB" id="A0AAN7VW99"/>
<dbReference type="EMBL" id="JAVRBK010000001">
    <property type="protein sequence ID" value="KAK5650703.1"/>
    <property type="molecule type" value="Genomic_DNA"/>
</dbReference>
<keyword evidence="4" id="KW-1185">Reference proteome</keyword>
<dbReference type="PANTHER" id="PTHR12892:SF17">
    <property type="entry name" value="POST-GPI ATTACHMENT TO PROTEINS FACTOR 2-LIKE"/>
    <property type="match status" value="1"/>
</dbReference>
<dbReference type="GO" id="GO:0005789">
    <property type="term" value="C:endoplasmic reticulum membrane"/>
    <property type="evidence" value="ECO:0007669"/>
    <property type="project" value="TreeGrafter"/>
</dbReference>
<dbReference type="InterPro" id="IPR039545">
    <property type="entry name" value="PGAP2"/>
</dbReference>
<dbReference type="Proteomes" id="UP001329430">
    <property type="component" value="Chromosome 1"/>
</dbReference>
<name>A0AAN7VW99_9COLE</name>
<dbReference type="GO" id="GO:0000139">
    <property type="term" value="C:Golgi membrane"/>
    <property type="evidence" value="ECO:0007669"/>
    <property type="project" value="InterPro"/>
</dbReference>
<keyword evidence="1" id="KW-0812">Transmembrane</keyword>
<feature type="transmembrane region" description="Helical" evidence="1">
    <location>
        <begin position="227"/>
        <end position="251"/>
    </location>
</feature>
<evidence type="ECO:0000313" key="3">
    <source>
        <dbReference type="EMBL" id="KAK5650703.1"/>
    </source>
</evidence>
<comment type="caution">
    <text evidence="3">The sequence shown here is derived from an EMBL/GenBank/DDBJ whole genome shotgun (WGS) entry which is preliminary data.</text>
</comment>
<evidence type="ECO:0000259" key="2">
    <source>
        <dbReference type="Pfam" id="PF10277"/>
    </source>
</evidence>
<evidence type="ECO:0000256" key="1">
    <source>
        <dbReference type="SAM" id="Phobius"/>
    </source>
</evidence>
<dbReference type="InterPro" id="IPR019402">
    <property type="entry name" value="CWH43_N"/>
</dbReference>
<keyword evidence="1" id="KW-0472">Membrane</keyword>
<dbReference type="Pfam" id="PF10277">
    <property type="entry name" value="Frag1"/>
    <property type="match status" value="1"/>
</dbReference>
<organism evidence="3 4">
    <name type="scientific">Pyrocoelia pectoralis</name>
    <dbReference type="NCBI Taxonomy" id="417401"/>
    <lineage>
        <taxon>Eukaryota</taxon>
        <taxon>Metazoa</taxon>
        <taxon>Ecdysozoa</taxon>
        <taxon>Arthropoda</taxon>
        <taxon>Hexapoda</taxon>
        <taxon>Insecta</taxon>
        <taxon>Pterygota</taxon>
        <taxon>Neoptera</taxon>
        <taxon>Endopterygota</taxon>
        <taxon>Coleoptera</taxon>
        <taxon>Polyphaga</taxon>
        <taxon>Elateriformia</taxon>
        <taxon>Elateroidea</taxon>
        <taxon>Lampyridae</taxon>
        <taxon>Lampyrinae</taxon>
        <taxon>Pyrocoelia</taxon>
    </lineage>
</organism>